<proteinExistence type="predicted"/>
<accession>A0AA88HS00</accession>
<reference evidence="1" key="1">
    <citation type="submission" date="2023-07" db="EMBL/GenBank/DDBJ databases">
        <title>Chromosome-level genome assembly of Artemia franciscana.</title>
        <authorList>
            <person name="Jo E."/>
        </authorList>
    </citation>
    <scope>NUCLEOTIDE SEQUENCE</scope>
    <source>
        <tissue evidence="1">Whole body</tissue>
    </source>
</reference>
<organism evidence="1 2">
    <name type="scientific">Artemia franciscana</name>
    <name type="common">Brine shrimp</name>
    <name type="synonym">Artemia sanfranciscana</name>
    <dbReference type="NCBI Taxonomy" id="6661"/>
    <lineage>
        <taxon>Eukaryota</taxon>
        <taxon>Metazoa</taxon>
        <taxon>Ecdysozoa</taxon>
        <taxon>Arthropoda</taxon>
        <taxon>Crustacea</taxon>
        <taxon>Branchiopoda</taxon>
        <taxon>Anostraca</taxon>
        <taxon>Artemiidae</taxon>
        <taxon>Artemia</taxon>
    </lineage>
</organism>
<evidence type="ECO:0000313" key="1">
    <source>
        <dbReference type="EMBL" id="KAK2709912.1"/>
    </source>
</evidence>
<dbReference type="EMBL" id="JAVRJZ010000017">
    <property type="protein sequence ID" value="KAK2709912.1"/>
    <property type="molecule type" value="Genomic_DNA"/>
</dbReference>
<name>A0AA88HS00_ARTSF</name>
<feature type="non-terminal residue" evidence="1">
    <location>
        <position position="1"/>
    </location>
</feature>
<comment type="caution">
    <text evidence="1">The sequence shown here is derived from an EMBL/GenBank/DDBJ whole genome shotgun (WGS) entry which is preliminary data.</text>
</comment>
<protein>
    <submittedName>
        <fullName evidence="1">Uncharacterized protein</fullName>
    </submittedName>
</protein>
<dbReference type="Proteomes" id="UP001187531">
    <property type="component" value="Unassembled WGS sequence"/>
</dbReference>
<dbReference type="AlphaFoldDB" id="A0AA88HS00"/>
<keyword evidence="2" id="KW-1185">Reference proteome</keyword>
<gene>
    <name evidence="1" type="ORF">QYM36_013557</name>
</gene>
<sequence length="389" mass="44095">IITVDALKFDFCAAQKLRLAPEIHPFPLFAGSFLLSIASLCGKIYLKRLSFTDDSEVECTDVGMLWDEEDELPAHHMILVKKSGKNDVPLTEGVNDDFILYAAKSSFLVGIMFQISQMNLLIRTFGSIVLPSIISAMTLYQSDTVLAGCESFNLKLVSMEEKGIVVRNFIIAQESTKFACKGIAKNINISSIFCTQENIQVPYDHLVLRDPSKFSIYTTKSSVNEVFNEICDDRTPLSKKGPLLEVLRYLVRQNNQTSVDLFNSLKTCNALTQYRVIRWLALADLAQERRKKTKDPDKATAFNKVKSQCETRIMKDYCLNILSRLTSRPSNIEEVLSAVLMCDFLSSLTGEFVVDPEFIGRKYELLGESERKPLREREVCRFDKEDILL</sequence>
<evidence type="ECO:0000313" key="2">
    <source>
        <dbReference type="Proteomes" id="UP001187531"/>
    </source>
</evidence>